<dbReference type="Gene3D" id="1.20.5.3310">
    <property type="match status" value="1"/>
</dbReference>
<dbReference type="PRINTS" id="PR01506">
    <property type="entry name" value="TATBPROTEIN"/>
</dbReference>
<evidence type="ECO:0000313" key="12">
    <source>
        <dbReference type="EMBL" id="SHO60536.1"/>
    </source>
</evidence>
<name>A0A1M7Z783_9HYPH</name>
<organism evidence="12 13">
    <name type="scientific">Pseudoxanthobacter soli DSM 19599</name>
    <dbReference type="NCBI Taxonomy" id="1123029"/>
    <lineage>
        <taxon>Bacteria</taxon>
        <taxon>Pseudomonadati</taxon>
        <taxon>Pseudomonadota</taxon>
        <taxon>Alphaproteobacteria</taxon>
        <taxon>Hyphomicrobiales</taxon>
        <taxon>Segnochrobactraceae</taxon>
        <taxon>Pseudoxanthobacter</taxon>
    </lineage>
</organism>
<dbReference type="HAMAP" id="MF_00237">
    <property type="entry name" value="TatB"/>
    <property type="match status" value="1"/>
</dbReference>
<reference evidence="12 13" key="1">
    <citation type="submission" date="2016-12" db="EMBL/GenBank/DDBJ databases">
        <authorList>
            <person name="Song W.-J."/>
            <person name="Kurnit D.M."/>
        </authorList>
    </citation>
    <scope>NUCLEOTIDE SEQUENCE [LARGE SCALE GENOMIC DNA]</scope>
    <source>
        <strain evidence="12 13">DSM 19599</strain>
    </source>
</reference>
<gene>
    <name evidence="9" type="primary">tatB</name>
    <name evidence="12" type="ORF">SAMN02745172_00326</name>
</gene>
<evidence type="ECO:0000256" key="4">
    <source>
        <dbReference type="ARBA" id="ARBA00022692"/>
    </source>
</evidence>
<dbReference type="InterPro" id="IPR018448">
    <property type="entry name" value="TatB"/>
</dbReference>
<evidence type="ECO:0000256" key="6">
    <source>
        <dbReference type="ARBA" id="ARBA00022989"/>
    </source>
</evidence>
<evidence type="ECO:0000256" key="3">
    <source>
        <dbReference type="ARBA" id="ARBA00022475"/>
    </source>
</evidence>
<feature type="transmembrane region" description="Helical" evidence="11">
    <location>
        <begin position="12"/>
        <end position="31"/>
    </location>
</feature>
<evidence type="ECO:0000256" key="7">
    <source>
        <dbReference type="ARBA" id="ARBA00023010"/>
    </source>
</evidence>
<dbReference type="PANTHER" id="PTHR33162">
    <property type="entry name" value="SEC-INDEPENDENT PROTEIN TRANSLOCASE PROTEIN TATA, CHLOROPLASTIC"/>
    <property type="match status" value="1"/>
</dbReference>
<evidence type="ECO:0000256" key="5">
    <source>
        <dbReference type="ARBA" id="ARBA00022927"/>
    </source>
</evidence>
<comment type="function">
    <text evidence="9">Part of the twin-arginine translocation (Tat) system that transports large folded proteins containing a characteristic twin-arginine motif in their signal peptide across membranes. Together with TatC, TatB is part of a receptor directly interacting with Tat signal peptides. TatB may form an oligomeric binding site that transiently accommodates folded Tat precursor proteins before their translocation.</text>
</comment>
<evidence type="ECO:0000256" key="10">
    <source>
        <dbReference type="SAM" id="MobiDB-lite"/>
    </source>
</evidence>
<dbReference type="AlphaFoldDB" id="A0A1M7Z783"/>
<dbReference type="InterPro" id="IPR003369">
    <property type="entry name" value="TatA/B/E"/>
</dbReference>
<evidence type="ECO:0000256" key="9">
    <source>
        <dbReference type="HAMAP-Rule" id="MF_00237"/>
    </source>
</evidence>
<keyword evidence="8 9" id="KW-0472">Membrane</keyword>
<evidence type="ECO:0000313" key="13">
    <source>
        <dbReference type="Proteomes" id="UP000186406"/>
    </source>
</evidence>
<dbReference type="Proteomes" id="UP000186406">
    <property type="component" value="Unassembled WGS sequence"/>
</dbReference>
<keyword evidence="5 9" id="KW-0653">Protein transport</keyword>
<comment type="subcellular location">
    <subcellularLocation>
        <location evidence="9">Cell membrane</location>
        <topology evidence="9">Single-pass membrane protein</topology>
    </subcellularLocation>
    <subcellularLocation>
        <location evidence="1">Membrane</location>
        <topology evidence="1">Single-pass membrane protein</topology>
    </subcellularLocation>
</comment>
<dbReference type="PANTHER" id="PTHR33162:SF1">
    <property type="entry name" value="SEC-INDEPENDENT PROTEIN TRANSLOCASE PROTEIN TATA, CHLOROPLASTIC"/>
    <property type="match status" value="1"/>
</dbReference>
<feature type="region of interest" description="Disordered" evidence="10">
    <location>
        <begin position="139"/>
        <end position="208"/>
    </location>
</feature>
<dbReference type="NCBIfam" id="TIGR01410">
    <property type="entry name" value="tatB"/>
    <property type="match status" value="1"/>
</dbReference>
<keyword evidence="3 9" id="KW-1003">Cell membrane</keyword>
<keyword evidence="13" id="KW-1185">Reference proteome</keyword>
<evidence type="ECO:0000256" key="8">
    <source>
        <dbReference type="ARBA" id="ARBA00023136"/>
    </source>
</evidence>
<comment type="similarity">
    <text evidence="9">Belongs to the TatB family.</text>
</comment>
<dbReference type="GO" id="GO:0008320">
    <property type="term" value="F:protein transmembrane transporter activity"/>
    <property type="evidence" value="ECO:0007669"/>
    <property type="project" value="UniProtKB-UniRule"/>
</dbReference>
<dbReference type="GO" id="GO:0043953">
    <property type="term" value="P:protein transport by the Tat complex"/>
    <property type="evidence" value="ECO:0007669"/>
    <property type="project" value="UniProtKB-UniRule"/>
</dbReference>
<dbReference type="EMBL" id="FRXO01000001">
    <property type="protein sequence ID" value="SHO60536.1"/>
    <property type="molecule type" value="Genomic_DNA"/>
</dbReference>
<accession>A0A1M7Z783</accession>
<feature type="compositionally biased region" description="Low complexity" evidence="10">
    <location>
        <begin position="143"/>
        <end position="165"/>
    </location>
</feature>
<dbReference type="STRING" id="1123029.SAMN02745172_00326"/>
<comment type="subunit">
    <text evidence="9">The Tat system comprises two distinct complexes: a TatABC complex, containing multiple copies of TatA, TatB and TatC subunits, and a separate TatA complex, containing only TatA subunits. Substrates initially bind to the TatABC complex, which probably triggers association of the separate TatA complex to form the active translocon.</text>
</comment>
<proteinExistence type="inferred from homology"/>
<dbReference type="Pfam" id="PF02416">
    <property type="entry name" value="TatA_B_E"/>
    <property type="match status" value="1"/>
</dbReference>
<keyword evidence="7 9" id="KW-0811">Translocation</keyword>
<feature type="region of interest" description="Disordered" evidence="10">
    <location>
        <begin position="91"/>
        <end position="118"/>
    </location>
</feature>
<sequence length="208" mass="21466">MFETVPPKRGPMFEIGWSEILIIVVVALVVIGPKDLPRVLRTAGQMLGRVRRMAGEFQSTFNQALREAERQAEIDDLKKKLAEANSLDLMGTKPAATPMSDPDPQAGTAPVLDPNAPVEPPAIAPVDVVPFDSIGQPVPSGEALSLADAAGGPPAASEPAHRIATPPAPPPEDHPPLPAPSIQAPSTESGVEAAKPAVAPTPSAGSLS</sequence>
<keyword evidence="6 9" id="KW-1133">Transmembrane helix</keyword>
<evidence type="ECO:0000256" key="11">
    <source>
        <dbReference type="SAM" id="Phobius"/>
    </source>
</evidence>
<dbReference type="GO" id="GO:0033281">
    <property type="term" value="C:TAT protein transport complex"/>
    <property type="evidence" value="ECO:0007669"/>
    <property type="project" value="UniProtKB-UniRule"/>
</dbReference>
<protein>
    <recommendedName>
        <fullName evidence="9">Sec-independent protein translocase protein TatB</fullName>
    </recommendedName>
</protein>
<keyword evidence="4 9" id="KW-0812">Transmembrane</keyword>
<keyword evidence="2 9" id="KW-0813">Transport</keyword>
<evidence type="ECO:0000256" key="2">
    <source>
        <dbReference type="ARBA" id="ARBA00022448"/>
    </source>
</evidence>
<evidence type="ECO:0000256" key="1">
    <source>
        <dbReference type="ARBA" id="ARBA00004167"/>
    </source>
</evidence>